<evidence type="ECO:0000256" key="3">
    <source>
        <dbReference type="ARBA" id="ARBA00022989"/>
    </source>
</evidence>
<accession>A0A484B8J8</accession>
<dbReference type="Pfam" id="PF13520">
    <property type="entry name" value="AA_permease_2"/>
    <property type="match status" value="2"/>
</dbReference>
<feature type="transmembrane region" description="Helical" evidence="5">
    <location>
        <begin position="229"/>
        <end position="253"/>
    </location>
</feature>
<feature type="transmembrane region" description="Helical" evidence="5">
    <location>
        <begin position="502"/>
        <end position="522"/>
    </location>
</feature>
<sequence length="542" mass="59895">MSICDRMRKGPKAPADDIDDSKRYLDIYKLIALGLGGTLGQGIYVLTGHVAHVLAGPAVTLCVFIAALVSILGGICYADLSSRVPRPGSAYIYSYMIMGEFVAFNVGWSMMLDYTSGYPDFLALALILLSACVIAFGIKKSFWLNLSFIVINVITITLVIITGTTKSTTENWYLKTKEVQEDIGDGGYFPYPVGKMLRGVAICFFGFVGFDCITSTAGEAINPTHNIPMAIFATMLIVFCTYFLMSTILTLMVPYYLINPITPLTSAFQYHKMYHVQTCVTVGSVLALSASLLNSMFPLQRILRAMAQNGFMLKGYASVKGWTKSTMLATFLFTIIAAGTLVLHFEFLIQLSVMGVLLDYTIVAFGVVLLHYKKDRKFVDGPVEEISFKAVMRQICSGRHSKKANIVSDYIARLFLIIFVVFSGLFCLAFKCFTIINQLWAIVLASCSAVLSIVCIIIIGIQPKSSVLSPFETPLVPLIPCISIWVNIFLVSTLSWLCLAVYLTWMIVGYAVYFGVITADFLGKRLIRNMAKQMIDSFKFLV</sequence>
<feature type="transmembrane region" description="Helical" evidence="5">
    <location>
        <begin position="143"/>
        <end position="164"/>
    </location>
</feature>
<dbReference type="GO" id="GO:0097638">
    <property type="term" value="P:L-arginine import across plasma membrane"/>
    <property type="evidence" value="ECO:0007669"/>
    <property type="project" value="TreeGrafter"/>
</dbReference>
<dbReference type="OrthoDB" id="3900342at2759"/>
<dbReference type="Proteomes" id="UP000295192">
    <property type="component" value="Unassembled WGS sequence"/>
</dbReference>
<feature type="transmembrane region" description="Helical" evidence="5">
    <location>
        <begin position="351"/>
        <end position="372"/>
    </location>
</feature>
<dbReference type="GO" id="GO:0000064">
    <property type="term" value="F:L-ornithine transmembrane transporter activity"/>
    <property type="evidence" value="ECO:0007669"/>
    <property type="project" value="TreeGrafter"/>
</dbReference>
<evidence type="ECO:0000313" key="8">
    <source>
        <dbReference type="Proteomes" id="UP000295192"/>
    </source>
</evidence>
<feature type="transmembrane region" description="Helical" evidence="5">
    <location>
        <begin position="410"/>
        <end position="433"/>
    </location>
</feature>
<dbReference type="PANTHER" id="PTHR43243">
    <property type="entry name" value="INNER MEMBRANE TRANSPORTER YGJI-RELATED"/>
    <property type="match status" value="1"/>
</dbReference>
<dbReference type="Gene3D" id="1.20.1740.10">
    <property type="entry name" value="Amino acid/polyamine transporter I"/>
    <property type="match status" value="1"/>
</dbReference>
<evidence type="ECO:0000313" key="7">
    <source>
        <dbReference type="EMBL" id="TDG44974.1"/>
    </source>
</evidence>
<dbReference type="InterPro" id="IPR029485">
    <property type="entry name" value="CAT_C"/>
</dbReference>
<dbReference type="EMBL" id="LSRL02000089">
    <property type="protein sequence ID" value="TDG44974.1"/>
    <property type="molecule type" value="Genomic_DNA"/>
</dbReference>
<reference evidence="7 8" key="1">
    <citation type="journal article" date="2019" name="J. Hered.">
        <title>An Improved Genome Assembly for Drosophila navojoa, the Basal Species in the mojavensis Cluster.</title>
        <authorList>
            <person name="Vanderlinde T."/>
            <person name="Dupim E.G."/>
            <person name="Nazario-Yepiz N.O."/>
            <person name="Carvalho A.B."/>
        </authorList>
    </citation>
    <scope>NUCLEOTIDE SEQUENCE [LARGE SCALE GENOMIC DNA]</scope>
    <source>
        <strain evidence="7">Navoj_Jal97</strain>
        <tissue evidence="7">Whole organism</tissue>
    </source>
</reference>
<dbReference type="OMA" id="QGWAPRF"/>
<evidence type="ECO:0000256" key="1">
    <source>
        <dbReference type="ARBA" id="ARBA00004141"/>
    </source>
</evidence>
<feature type="transmembrane region" description="Helical" evidence="5">
    <location>
        <begin position="439"/>
        <end position="461"/>
    </location>
</feature>
<feature type="domain" description="Cationic amino acid transporter C-terminal" evidence="6">
    <location>
        <begin position="471"/>
        <end position="516"/>
    </location>
</feature>
<feature type="transmembrane region" description="Helical" evidence="5">
    <location>
        <begin position="90"/>
        <end position="111"/>
    </location>
</feature>
<feature type="transmembrane region" description="Helical" evidence="5">
    <location>
        <begin position="27"/>
        <end position="46"/>
    </location>
</feature>
<dbReference type="STRING" id="7232.A0A484B8J8"/>
<feature type="transmembrane region" description="Helical" evidence="5">
    <location>
        <begin position="273"/>
        <end position="297"/>
    </location>
</feature>
<comment type="caution">
    <text evidence="7">The sequence shown here is derived from an EMBL/GenBank/DDBJ whole genome shotgun (WGS) entry which is preliminary data.</text>
</comment>
<dbReference type="Pfam" id="PF13906">
    <property type="entry name" value="AA_permease_C"/>
    <property type="match status" value="1"/>
</dbReference>
<organism evidence="7 8">
    <name type="scientific">Drosophila navojoa</name>
    <name type="common">Fruit fly</name>
    <dbReference type="NCBI Taxonomy" id="7232"/>
    <lineage>
        <taxon>Eukaryota</taxon>
        <taxon>Metazoa</taxon>
        <taxon>Ecdysozoa</taxon>
        <taxon>Arthropoda</taxon>
        <taxon>Hexapoda</taxon>
        <taxon>Insecta</taxon>
        <taxon>Pterygota</taxon>
        <taxon>Neoptera</taxon>
        <taxon>Endopterygota</taxon>
        <taxon>Diptera</taxon>
        <taxon>Brachycera</taxon>
        <taxon>Muscomorpha</taxon>
        <taxon>Ephydroidea</taxon>
        <taxon>Drosophilidae</taxon>
        <taxon>Drosophila</taxon>
    </lineage>
</organism>
<proteinExistence type="predicted"/>
<keyword evidence="2 5" id="KW-0812">Transmembrane</keyword>
<dbReference type="GO" id="GO:0015189">
    <property type="term" value="F:L-lysine transmembrane transporter activity"/>
    <property type="evidence" value="ECO:0007669"/>
    <property type="project" value="TreeGrafter"/>
</dbReference>
<dbReference type="PANTHER" id="PTHR43243:SF105">
    <property type="entry name" value="CATIONIC AMINO ACID TRANSPORTER C-TERMINAL DOMAIN-CONTAINING PROTEIN"/>
    <property type="match status" value="1"/>
</dbReference>
<keyword evidence="8" id="KW-1185">Reference proteome</keyword>
<evidence type="ECO:0000256" key="5">
    <source>
        <dbReference type="SAM" id="Phobius"/>
    </source>
</evidence>
<dbReference type="GO" id="GO:0061459">
    <property type="term" value="F:L-arginine transmembrane transporter activity"/>
    <property type="evidence" value="ECO:0007669"/>
    <property type="project" value="TreeGrafter"/>
</dbReference>
<gene>
    <name evidence="7" type="ORF">AWZ03_008596</name>
</gene>
<dbReference type="GO" id="GO:0005886">
    <property type="term" value="C:plasma membrane"/>
    <property type="evidence" value="ECO:0007669"/>
    <property type="project" value="TreeGrafter"/>
</dbReference>
<dbReference type="AlphaFoldDB" id="A0A484B8J8"/>
<comment type="subcellular location">
    <subcellularLocation>
        <location evidence="1">Membrane</location>
        <topology evidence="1">Multi-pass membrane protein</topology>
    </subcellularLocation>
</comment>
<feature type="transmembrane region" description="Helical" evidence="5">
    <location>
        <begin position="326"/>
        <end position="345"/>
    </location>
</feature>
<feature type="transmembrane region" description="Helical" evidence="5">
    <location>
        <begin position="58"/>
        <end position="78"/>
    </location>
</feature>
<protein>
    <recommendedName>
        <fullName evidence="6">Cationic amino acid transporter C-terminal domain-containing protein</fullName>
    </recommendedName>
</protein>
<feature type="transmembrane region" description="Helical" evidence="5">
    <location>
        <begin position="196"/>
        <end position="217"/>
    </location>
</feature>
<evidence type="ECO:0000256" key="4">
    <source>
        <dbReference type="ARBA" id="ARBA00023136"/>
    </source>
</evidence>
<evidence type="ECO:0000259" key="6">
    <source>
        <dbReference type="Pfam" id="PF13906"/>
    </source>
</evidence>
<feature type="transmembrane region" description="Helical" evidence="5">
    <location>
        <begin position="473"/>
        <end position="496"/>
    </location>
</feature>
<evidence type="ECO:0000256" key="2">
    <source>
        <dbReference type="ARBA" id="ARBA00022692"/>
    </source>
</evidence>
<keyword evidence="3 5" id="KW-1133">Transmembrane helix</keyword>
<name>A0A484B8J8_DRONA</name>
<dbReference type="InterPro" id="IPR002293">
    <property type="entry name" value="AA/rel_permease1"/>
</dbReference>
<feature type="transmembrane region" description="Helical" evidence="5">
    <location>
        <begin position="117"/>
        <end position="136"/>
    </location>
</feature>
<keyword evidence="4 5" id="KW-0472">Membrane</keyword>